<comment type="caution">
    <text evidence="2">The sequence shown here is derived from an EMBL/GenBank/DDBJ whole genome shotgun (WGS) entry which is preliminary data.</text>
</comment>
<organism evidence="2 3">
    <name type="scientific">Stephania cephalantha</name>
    <dbReference type="NCBI Taxonomy" id="152367"/>
    <lineage>
        <taxon>Eukaryota</taxon>
        <taxon>Viridiplantae</taxon>
        <taxon>Streptophyta</taxon>
        <taxon>Embryophyta</taxon>
        <taxon>Tracheophyta</taxon>
        <taxon>Spermatophyta</taxon>
        <taxon>Magnoliopsida</taxon>
        <taxon>Ranunculales</taxon>
        <taxon>Menispermaceae</taxon>
        <taxon>Menispermoideae</taxon>
        <taxon>Cissampelideae</taxon>
        <taxon>Stephania</taxon>
    </lineage>
</organism>
<sequence>MGGDCISSSTGGEASGDISSSLGLGGGTDDDDDDEGVEALGDEAGDDFISFMAGAALGALVGSRADDTAPAMARKTRARTTAWRAMMDNIC</sequence>
<dbReference type="AlphaFoldDB" id="A0AAP0IRK0"/>
<gene>
    <name evidence="2" type="ORF">Scep_018018</name>
</gene>
<keyword evidence="3" id="KW-1185">Reference proteome</keyword>
<evidence type="ECO:0000256" key="1">
    <source>
        <dbReference type="SAM" id="MobiDB-lite"/>
    </source>
</evidence>
<feature type="compositionally biased region" description="Acidic residues" evidence="1">
    <location>
        <begin position="28"/>
        <end position="42"/>
    </location>
</feature>
<feature type="region of interest" description="Disordered" evidence="1">
    <location>
        <begin position="1"/>
        <end position="42"/>
    </location>
</feature>
<dbReference type="EMBL" id="JBBNAG010000007">
    <property type="protein sequence ID" value="KAK9119925.1"/>
    <property type="molecule type" value="Genomic_DNA"/>
</dbReference>
<evidence type="ECO:0000313" key="2">
    <source>
        <dbReference type="EMBL" id="KAK9119925.1"/>
    </source>
</evidence>
<proteinExistence type="predicted"/>
<accession>A0AAP0IRK0</accession>
<evidence type="ECO:0000313" key="3">
    <source>
        <dbReference type="Proteomes" id="UP001419268"/>
    </source>
</evidence>
<protein>
    <submittedName>
        <fullName evidence="2">Uncharacterized protein</fullName>
    </submittedName>
</protein>
<name>A0AAP0IRK0_9MAGN</name>
<feature type="compositionally biased region" description="Polar residues" evidence="1">
    <location>
        <begin position="1"/>
        <end position="12"/>
    </location>
</feature>
<reference evidence="2 3" key="1">
    <citation type="submission" date="2024-01" db="EMBL/GenBank/DDBJ databases">
        <title>Genome assemblies of Stephania.</title>
        <authorList>
            <person name="Yang L."/>
        </authorList>
    </citation>
    <scope>NUCLEOTIDE SEQUENCE [LARGE SCALE GENOMIC DNA]</scope>
    <source>
        <strain evidence="2">JXDWG</strain>
        <tissue evidence="2">Leaf</tissue>
    </source>
</reference>
<dbReference type="Proteomes" id="UP001419268">
    <property type="component" value="Unassembled WGS sequence"/>
</dbReference>